<protein>
    <submittedName>
        <fullName evidence="1">Uncharacterized protein</fullName>
    </submittedName>
</protein>
<name>U3ACY1_9VIBR</name>
<dbReference type="EMBL" id="BATL01000090">
    <property type="protein sequence ID" value="GAD77781.1"/>
    <property type="molecule type" value="Genomic_DNA"/>
</dbReference>
<dbReference type="Proteomes" id="UP000016567">
    <property type="component" value="Unassembled WGS sequence"/>
</dbReference>
<dbReference type="eggNOG" id="ENOG502ZDF6">
    <property type="taxonomic scope" value="Bacteria"/>
</dbReference>
<organism evidence="1 2">
    <name type="scientific">Vibrio azureus NBRC 104587</name>
    <dbReference type="NCBI Taxonomy" id="1219077"/>
    <lineage>
        <taxon>Bacteria</taxon>
        <taxon>Pseudomonadati</taxon>
        <taxon>Pseudomonadota</taxon>
        <taxon>Gammaproteobacteria</taxon>
        <taxon>Vibrionales</taxon>
        <taxon>Vibrionaceae</taxon>
        <taxon>Vibrio</taxon>
    </lineage>
</organism>
<evidence type="ECO:0000313" key="2">
    <source>
        <dbReference type="Proteomes" id="UP000016567"/>
    </source>
</evidence>
<dbReference type="OrthoDB" id="6026228at2"/>
<reference evidence="1 2" key="1">
    <citation type="submission" date="2013-09" db="EMBL/GenBank/DDBJ databases">
        <title>Whole genome shotgun sequence of Vibrio azureus NBRC 104587.</title>
        <authorList>
            <person name="Isaki S."/>
            <person name="Hosoyama A."/>
            <person name="Numata M."/>
            <person name="Hashimoto M."/>
            <person name="Hosoyama Y."/>
            <person name="Tsuchikane K."/>
            <person name="Noguchi M."/>
            <person name="Hirakata S."/>
            <person name="Ichikawa N."/>
            <person name="Ohji S."/>
            <person name="Yamazoe A."/>
            <person name="Fujita N."/>
        </authorList>
    </citation>
    <scope>NUCLEOTIDE SEQUENCE [LARGE SCALE GENOMIC DNA]</scope>
    <source>
        <strain evidence="1 2">NBRC 104587</strain>
    </source>
</reference>
<accession>U3ACY1</accession>
<dbReference type="STRING" id="1219077.VAZ01S_090_00180"/>
<comment type="caution">
    <text evidence="1">The sequence shown here is derived from an EMBL/GenBank/DDBJ whole genome shotgun (WGS) entry which is preliminary data.</text>
</comment>
<dbReference type="RefSeq" id="WP_021711517.1">
    <property type="nucleotide sequence ID" value="NZ_BAOB01000247.1"/>
</dbReference>
<dbReference type="AlphaFoldDB" id="U3ACY1"/>
<sequence length="134" mass="15304">MTYRFSPAHDPMDIKEQEYQSAKEVRFSKFTSCIGVLAKNDEIVTGVHLVIWSKDETRFDDAAARETVALLSRYQQVVVIGHTDLWESNLSEQYKYLLSLIKGPHIINTNDGVYGGRVHNGTFQTYQNGKYVDV</sequence>
<keyword evidence="2" id="KW-1185">Reference proteome</keyword>
<evidence type="ECO:0000313" key="1">
    <source>
        <dbReference type="EMBL" id="GAD77781.1"/>
    </source>
</evidence>
<proteinExistence type="predicted"/>
<gene>
    <name evidence="1" type="ORF">VAZ01S_090_00180</name>
</gene>